<dbReference type="OrthoDB" id="1711136at2759"/>
<dbReference type="SUPFAM" id="SSF51569">
    <property type="entry name" value="Aldolase"/>
    <property type="match status" value="1"/>
</dbReference>
<evidence type="ECO:0000313" key="3">
    <source>
        <dbReference type="Proteomes" id="UP000224854"/>
    </source>
</evidence>
<sequence length="281" mass="31452">MARLVSGRLHVQTLPRHTYSVKQTLKSAERLVGLFRLLAPDIKPSRLCINVIASWHGLKVCEVMHNDTTARFQGIATRAVATYSTAQILSALYRKCSYIKFLMRPFGASQDVASSPSWSSGPTLASLDRHRIAMIYLAQAHAYKTNTTRVTAASISSSWDATDLAGIDHVGLTKDHLSRLVQSFDYLPGLECQSASLPRVLYGQSSSSSLLQREQDRIDPLRDEEDYALWLPRHFASNHGSDAIDFQRALTFFCRAQNDLEQIIISLQDVNYDDDDVASWC</sequence>
<evidence type="ECO:0000313" key="2">
    <source>
        <dbReference type="EMBL" id="PHH70959.1"/>
    </source>
</evidence>
<keyword evidence="1" id="KW-0704">Schiff base</keyword>
<dbReference type="Gene3D" id="3.20.20.70">
    <property type="entry name" value="Aldolase class I"/>
    <property type="match status" value="1"/>
</dbReference>
<accession>A0A2C5XFX5</accession>
<reference evidence="2 3" key="1">
    <citation type="submission" date="2017-06" db="EMBL/GenBank/DDBJ databases">
        <title>Ant-infecting Ophiocordyceps genomes reveal a high diversity of potential behavioral manipulation genes and a possible major role for enterotoxins.</title>
        <authorList>
            <person name="De Bekker C."/>
            <person name="Evans H.C."/>
            <person name="Brachmann A."/>
            <person name="Hughes D.P."/>
        </authorList>
    </citation>
    <scope>NUCLEOTIDE SEQUENCE [LARGE SCALE GENOMIC DNA]</scope>
    <source>
        <strain evidence="2 3">1348a</strain>
    </source>
</reference>
<gene>
    <name evidence="2" type="ORF">CDD82_6818</name>
</gene>
<dbReference type="InterPro" id="IPR001585">
    <property type="entry name" value="TAL/FSA"/>
</dbReference>
<dbReference type="AlphaFoldDB" id="A0A2C5XFX5"/>
<dbReference type="InterPro" id="IPR013785">
    <property type="entry name" value="Aldolase_TIM"/>
</dbReference>
<dbReference type="Proteomes" id="UP000224854">
    <property type="component" value="Unassembled WGS sequence"/>
</dbReference>
<comment type="caution">
    <text evidence="2">The sequence shown here is derived from an EMBL/GenBank/DDBJ whole genome shotgun (WGS) entry which is preliminary data.</text>
</comment>
<dbReference type="EMBL" id="NJEU01000736">
    <property type="protein sequence ID" value="PHH70959.1"/>
    <property type="molecule type" value="Genomic_DNA"/>
</dbReference>
<name>A0A2C5XFX5_9HYPO</name>
<dbReference type="GO" id="GO:0005975">
    <property type="term" value="P:carbohydrate metabolic process"/>
    <property type="evidence" value="ECO:0007669"/>
    <property type="project" value="InterPro"/>
</dbReference>
<keyword evidence="3" id="KW-1185">Reference proteome</keyword>
<protein>
    <submittedName>
        <fullName evidence="2">Uncharacterized protein</fullName>
    </submittedName>
</protein>
<dbReference type="Pfam" id="PF00923">
    <property type="entry name" value="TAL_FSA"/>
    <property type="match status" value="1"/>
</dbReference>
<organism evidence="2 3">
    <name type="scientific">Ophiocordyceps australis</name>
    <dbReference type="NCBI Taxonomy" id="1399860"/>
    <lineage>
        <taxon>Eukaryota</taxon>
        <taxon>Fungi</taxon>
        <taxon>Dikarya</taxon>
        <taxon>Ascomycota</taxon>
        <taxon>Pezizomycotina</taxon>
        <taxon>Sordariomycetes</taxon>
        <taxon>Hypocreomycetidae</taxon>
        <taxon>Hypocreales</taxon>
        <taxon>Ophiocordycipitaceae</taxon>
        <taxon>Ophiocordyceps</taxon>
    </lineage>
</organism>
<proteinExistence type="predicted"/>
<evidence type="ECO:0000256" key="1">
    <source>
        <dbReference type="ARBA" id="ARBA00023270"/>
    </source>
</evidence>